<keyword evidence="3 9" id="KW-0732">Signal</keyword>
<dbReference type="Gene3D" id="2.40.50.170">
    <property type="entry name" value="Cysteine proteinases. Chain C"/>
    <property type="match status" value="1"/>
</dbReference>
<dbReference type="InterPro" id="IPR013128">
    <property type="entry name" value="Peptidase_C1A"/>
</dbReference>
<dbReference type="InterPro" id="IPR039417">
    <property type="entry name" value="Peptidase_C1A_papain-like"/>
</dbReference>
<keyword evidence="4" id="KW-0378">Hydrolase</keyword>
<feature type="chain" id="PRO_5042073616" evidence="9">
    <location>
        <begin position="20"/>
        <end position="341"/>
    </location>
</feature>
<dbReference type="CDD" id="cd02248">
    <property type="entry name" value="Peptidase_C1A"/>
    <property type="match status" value="1"/>
</dbReference>
<dbReference type="SUPFAM" id="SSF54001">
    <property type="entry name" value="Cysteine proteinases"/>
    <property type="match status" value="1"/>
</dbReference>
<name>A0AAD8HA67_9APIA</name>
<dbReference type="InterPro" id="IPR000668">
    <property type="entry name" value="Peptidase_C1A_C"/>
</dbReference>
<evidence type="ECO:0000259" key="10">
    <source>
        <dbReference type="SMART" id="SM00645"/>
    </source>
</evidence>
<dbReference type="Pfam" id="PF00112">
    <property type="entry name" value="Peptidase_C1"/>
    <property type="match status" value="1"/>
</dbReference>
<keyword evidence="13" id="KW-1185">Reference proteome</keyword>
<evidence type="ECO:0000256" key="2">
    <source>
        <dbReference type="ARBA" id="ARBA00022670"/>
    </source>
</evidence>
<sequence length="341" mass="37381">MDHLLTFSLLSLLLSFAAAADFSDDQLIRQVVPEEEQSVNLLNADHHFSLFKAKFGKSYRDEKEHDYRFSVFKANLLRAKRNQLLDPSAEHGVTQFSDLTPTEFKEKYLGLKKPQFLEGAVTGVKNQGSCGSCWSFSTTGALEGAHYLATGELVSLSEQQLVDCDHECDQDGVCDAGCNGGLMNTAFQYTVKAGGLQLEKDYPYTGKDGKCKFDKTKIAASVANYSVVSVDEDQIAANLVKNGPLAVGINAAWMQTYVKGVSCPYICSKNRLDHGVLLVGYGAAGYAPIRLKDKPYWIIKNSWGESWGEDGYYKICRGQTHDVCGVDAMVSTVAAFHSASE</sequence>
<feature type="signal peptide" evidence="9">
    <location>
        <begin position="1"/>
        <end position="19"/>
    </location>
</feature>
<dbReference type="InterPro" id="IPR025660">
    <property type="entry name" value="Pept_his_AS"/>
</dbReference>
<evidence type="ECO:0000256" key="5">
    <source>
        <dbReference type="ARBA" id="ARBA00022807"/>
    </source>
</evidence>
<evidence type="ECO:0000313" key="13">
    <source>
        <dbReference type="Proteomes" id="UP001237642"/>
    </source>
</evidence>
<dbReference type="Proteomes" id="UP001237642">
    <property type="component" value="Unassembled WGS sequence"/>
</dbReference>
<evidence type="ECO:0000256" key="8">
    <source>
        <dbReference type="ARBA" id="ARBA00023180"/>
    </source>
</evidence>
<dbReference type="PROSITE" id="PS00639">
    <property type="entry name" value="THIOL_PROTEASE_HIS"/>
    <property type="match status" value="1"/>
</dbReference>
<dbReference type="GO" id="GO:0006508">
    <property type="term" value="P:proteolysis"/>
    <property type="evidence" value="ECO:0007669"/>
    <property type="project" value="UniProtKB-KW"/>
</dbReference>
<evidence type="ECO:0000259" key="11">
    <source>
        <dbReference type="SMART" id="SM00848"/>
    </source>
</evidence>
<evidence type="ECO:0000256" key="1">
    <source>
        <dbReference type="ARBA" id="ARBA00008455"/>
    </source>
</evidence>
<dbReference type="AlphaFoldDB" id="A0AAD8HA67"/>
<dbReference type="SMART" id="SM00645">
    <property type="entry name" value="Pept_C1"/>
    <property type="match status" value="1"/>
</dbReference>
<protein>
    <submittedName>
        <fullName evidence="12">Cyseine protease</fullName>
    </submittedName>
</protein>
<dbReference type="Gene3D" id="1.10.287.2250">
    <property type="match status" value="1"/>
</dbReference>
<comment type="caution">
    <text evidence="12">The sequence shown here is derived from an EMBL/GenBank/DDBJ whole genome shotgun (WGS) entry which is preliminary data.</text>
</comment>
<dbReference type="PROSITE" id="PS00640">
    <property type="entry name" value="THIOL_PROTEASE_ASN"/>
    <property type="match status" value="1"/>
</dbReference>
<evidence type="ECO:0000256" key="4">
    <source>
        <dbReference type="ARBA" id="ARBA00022801"/>
    </source>
</evidence>
<dbReference type="InterPro" id="IPR000169">
    <property type="entry name" value="Pept_cys_AS"/>
</dbReference>
<keyword evidence="8" id="KW-0325">Glycoprotein</keyword>
<proteinExistence type="inferred from homology"/>
<dbReference type="GO" id="GO:0008234">
    <property type="term" value="F:cysteine-type peptidase activity"/>
    <property type="evidence" value="ECO:0007669"/>
    <property type="project" value="UniProtKB-KW"/>
</dbReference>
<dbReference type="Pfam" id="PF08246">
    <property type="entry name" value="Inhibitor_I29"/>
    <property type="match status" value="1"/>
</dbReference>
<evidence type="ECO:0000256" key="7">
    <source>
        <dbReference type="ARBA" id="ARBA00023157"/>
    </source>
</evidence>
<dbReference type="SMART" id="SM00848">
    <property type="entry name" value="Inhibitor_I29"/>
    <property type="match status" value="1"/>
</dbReference>
<dbReference type="InterPro" id="IPR025661">
    <property type="entry name" value="Pept_asp_AS"/>
</dbReference>
<evidence type="ECO:0000256" key="3">
    <source>
        <dbReference type="ARBA" id="ARBA00022729"/>
    </source>
</evidence>
<gene>
    <name evidence="12" type="ORF">POM88_046809</name>
</gene>
<dbReference type="GO" id="GO:0000323">
    <property type="term" value="C:lytic vacuole"/>
    <property type="evidence" value="ECO:0007669"/>
    <property type="project" value="UniProtKB-ARBA"/>
</dbReference>
<accession>A0AAD8HA67</accession>
<reference evidence="12" key="1">
    <citation type="submission" date="2023-02" db="EMBL/GenBank/DDBJ databases">
        <title>Genome of toxic invasive species Heracleum sosnowskyi carries increased number of genes despite the absence of recent whole-genome duplications.</title>
        <authorList>
            <person name="Schelkunov M."/>
            <person name="Shtratnikova V."/>
            <person name="Makarenko M."/>
            <person name="Klepikova A."/>
            <person name="Omelchenko D."/>
            <person name="Novikova G."/>
            <person name="Obukhova E."/>
            <person name="Bogdanov V."/>
            <person name="Penin A."/>
            <person name="Logacheva M."/>
        </authorList>
    </citation>
    <scope>NUCLEOTIDE SEQUENCE</scope>
    <source>
        <strain evidence="12">Hsosn_3</strain>
        <tissue evidence="12">Leaf</tissue>
    </source>
</reference>
<dbReference type="PROSITE" id="PS00139">
    <property type="entry name" value="THIOL_PROTEASE_CYS"/>
    <property type="match status" value="1"/>
</dbReference>
<feature type="domain" description="Cathepsin propeptide inhibitor" evidence="11">
    <location>
        <begin position="48"/>
        <end position="104"/>
    </location>
</feature>
<dbReference type="InterPro" id="IPR013201">
    <property type="entry name" value="Prot_inhib_I29"/>
</dbReference>
<dbReference type="PRINTS" id="PR00705">
    <property type="entry name" value="PAPAIN"/>
</dbReference>
<keyword evidence="2 12" id="KW-0645">Protease</keyword>
<keyword evidence="7" id="KW-1015">Disulfide bond</keyword>
<reference evidence="12" key="2">
    <citation type="submission" date="2023-05" db="EMBL/GenBank/DDBJ databases">
        <authorList>
            <person name="Schelkunov M.I."/>
        </authorList>
    </citation>
    <scope>NUCLEOTIDE SEQUENCE</scope>
    <source>
        <strain evidence="12">Hsosn_3</strain>
        <tissue evidence="12">Leaf</tissue>
    </source>
</reference>
<keyword evidence="5" id="KW-0788">Thiol protease</keyword>
<keyword evidence="6" id="KW-0865">Zymogen</keyword>
<comment type="similarity">
    <text evidence="1">Belongs to the peptidase C1 family.</text>
</comment>
<organism evidence="12 13">
    <name type="scientific">Heracleum sosnowskyi</name>
    <dbReference type="NCBI Taxonomy" id="360622"/>
    <lineage>
        <taxon>Eukaryota</taxon>
        <taxon>Viridiplantae</taxon>
        <taxon>Streptophyta</taxon>
        <taxon>Embryophyta</taxon>
        <taxon>Tracheophyta</taxon>
        <taxon>Spermatophyta</taxon>
        <taxon>Magnoliopsida</taxon>
        <taxon>eudicotyledons</taxon>
        <taxon>Gunneridae</taxon>
        <taxon>Pentapetalae</taxon>
        <taxon>asterids</taxon>
        <taxon>campanulids</taxon>
        <taxon>Apiales</taxon>
        <taxon>Apiaceae</taxon>
        <taxon>Apioideae</taxon>
        <taxon>apioid superclade</taxon>
        <taxon>Tordylieae</taxon>
        <taxon>Tordyliinae</taxon>
        <taxon>Heracleum</taxon>
    </lineage>
</organism>
<dbReference type="InterPro" id="IPR038765">
    <property type="entry name" value="Papain-like_cys_pep_sf"/>
</dbReference>
<dbReference type="Gene3D" id="3.90.70.10">
    <property type="entry name" value="Cysteine proteinases"/>
    <property type="match status" value="1"/>
</dbReference>
<evidence type="ECO:0000256" key="9">
    <source>
        <dbReference type="SAM" id="SignalP"/>
    </source>
</evidence>
<evidence type="ECO:0000256" key="6">
    <source>
        <dbReference type="ARBA" id="ARBA00023145"/>
    </source>
</evidence>
<dbReference type="EMBL" id="JAUIZM010000010">
    <property type="protein sequence ID" value="KAK1362335.1"/>
    <property type="molecule type" value="Genomic_DNA"/>
</dbReference>
<evidence type="ECO:0000313" key="12">
    <source>
        <dbReference type="EMBL" id="KAK1362335.1"/>
    </source>
</evidence>
<dbReference type="PANTHER" id="PTHR12411">
    <property type="entry name" value="CYSTEINE PROTEASE FAMILY C1-RELATED"/>
    <property type="match status" value="1"/>
</dbReference>
<dbReference type="FunFam" id="3.90.70.10:FF:000057">
    <property type="entry name" value="Cysteine protease RD19A"/>
    <property type="match status" value="1"/>
</dbReference>
<feature type="domain" description="Peptidase C1A papain C-terminal" evidence="10">
    <location>
        <begin position="113"/>
        <end position="334"/>
    </location>
</feature>